<evidence type="ECO:0000256" key="5">
    <source>
        <dbReference type="ARBA" id="ARBA00032523"/>
    </source>
</evidence>
<feature type="active site" description="Proton acceptor" evidence="7">
    <location>
        <position position="84"/>
    </location>
</feature>
<feature type="active site" description="Schiff-base intermediate with substrate" evidence="7">
    <location>
        <position position="28"/>
    </location>
</feature>
<accession>A0A9X2FFR8</accession>
<dbReference type="InterPro" id="IPR036206">
    <property type="entry name" value="ThiamineP_synth_sf"/>
</dbReference>
<dbReference type="EMBL" id="JAMXLR010000095">
    <property type="protein sequence ID" value="MCO6047994.1"/>
    <property type="molecule type" value="Genomic_DNA"/>
</dbReference>
<dbReference type="EC" id="4.2.3.153" evidence="2"/>
<evidence type="ECO:0000256" key="6">
    <source>
        <dbReference type="ARBA" id="ARBA00047628"/>
    </source>
</evidence>
<evidence type="ECO:0000313" key="8">
    <source>
        <dbReference type="EMBL" id="MCO6047994.1"/>
    </source>
</evidence>
<keyword evidence="3" id="KW-0456">Lyase</keyword>
<evidence type="ECO:0000256" key="4">
    <source>
        <dbReference type="ARBA" id="ARBA00023270"/>
    </source>
</evidence>
<comment type="catalytic activity">
    <reaction evidence="6">
        <text>2 D-glyceraldehyde 3-phosphate = 4-(hydroxymethyl)-2-furancarboxaldehyde phosphate + phosphate + 2 H2O</text>
        <dbReference type="Rhea" id="RHEA:43536"/>
        <dbReference type="ChEBI" id="CHEBI:15377"/>
        <dbReference type="ChEBI" id="CHEBI:43474"/>
        <dbReference type="ChEBI" id="CHEBI:59776"/>
        <dbReference type="ChEBI" id="CHEBI:83407"/>
        <dbReference type="EC" id="4.2.3.153"/>
    </reaction>
</comment>
<proteinExistence type="predicted"/>
<organism evidence="8 9">
    <name type="scientific">Aeoliella straminimaris</name>
    <dbReference type="NCBI Taxonomy" id="2954799"/>
    <lineage>
        <taxon>Bacteria</taxon>
        <taxon>Pseudomonadati</taxon>
        <taxon>Planctomycetota</taxon>
        <taxon>Planctomycetia</taxon>
        <taxon>Pirellulales</taxon>
        <taxon>Lacipirellulaceae</taxon>
        <taxon>Aeoliella</taxon>
    </lineage>
</organism>
<dbReference type="InterPro" id="IPR007565">
    <property type="entry name" value="4HFCP_synth"/>
</dbReference>
<reference evidence="8" key="1">
    <citation type="submission" date="2022-06" db="EMBL/GenBank/DDBJ databases">
        <title>Aeoliella straminimaris, a novel planctomycete from sediments.</title>
        <authorList>
            <person name="Vitorino I.R."/>
            <person name="Lage O.M."/>
        </authorList>
    </citation>
    <scope>NUCLEOTIDE SEQUENCE</scope>
    <source>
        <strain evidence="8">ICT_H6.2</strain>
    </source>
</reference>
<protein>
    <recommendedName>
        <fullName evidence="2">(5-formylfuran-3-yl)methyl phosphate synthase</fullName>
        <ecNumber evidence="2">4.2.3.153</ecNumber>
    </recommendedName>
    <alternativeName>
        <fullName evidence="5">4-(hydroxymethyl)-2-furancarboxaldehyde-phosphate synthase</fullName>
    </alternativeName>
</protein>
<evidence type="ECO:0000256" key="7">
    <source>
        <dbReference type="PIRSR" id="PIRSR015957-1"/>
    </source>
</evidence>
<gene>
    <name evidence="8" type="ORF">NG895_29175</name>
</gene>
<evidence type="ECO:0000256" key="1">
    <source>
        <dbReference type="ARBA" id="ARBA00003810"/>
    </source>
</evidence>
<comment type="caution">
    <text evidence="8">The sequence shown here is derived from an EMBL/GenBank/DDBJ whole genome shotgun (WGS) entry which is preliminary data.</text>
</comment>
<dbReference type="Proteomes" id="UP001155241">
    <property type="component" value="Unassembled WGS sequence"/>
</dbReference>
<dbReference type="RefSeq" id="WP_252856109.1">
    <property type="nucleotide sequence ID" value="NZ_JAMXLR010000095.1"/>
</dbReference>
<dbReference type="AlphaFoldDB" id="A0A9X2FFR8"/>
<evidence type="ECO:0000313" key="9">
    <source>
        <dbReference type="Proteomes" id="UP001155241"/>
    </source>
</evidence>
<keyword evidence="9" id="KW-1185">Reference proteome</keyword>
<evidence type="ECO:0000256" key="3">
    <source>
        <dbReference type="ARBA" id="ARBA00023239"/>
    </source>
</evidence>
<dbReference type="GO" id="GO:0016829">
    <property type="term" value="F:lyase activity"/>
    <property type="evidence" value="ECO:0007669"/>
    <property type="project" value="UniProtKB-KW"/>
</dbReference>
<dbReference type="Pfam" id="PF04476">
    <property type="entry name" value="4HFCP_synth"/>
    <property type="match status" value="1"/>
</dbReference>
<sequence>MVKLLVSVRNAAEATEAMAGGADWIDVKQPAAGALGMPKCSDLADVVVRVAGQLPVSTALGELCEFSDSQRLAGIPWPGISWAKVGLSGCGILADWAARLCTLRNELPASTSLVAVVYADRATSNAPEPEEVLRVASELGLRALLVDTFDKTAGGLFNWFSPARLEELFAAAHRQGMIAVAAGSLRPAQMPLAMDAGADVIAVRGAACLDQRRTAPVCRHQVQRLRTAIPGRNIEFS</sequence>
<keyword evidence="4" id="KW-0704">Schiff base</keyword>
<evidence type="ECO:0000256" key="2">
    <source>
        <dbReference type="ARBA" id="ARBA00012553"/>
    </source>
</evidence>
<dbReference type="SUPFAM" id="SSF51391">
    <property type="entry name" value="Thiamin phosphate synthase"/>
    <property type="match status" value="1"/>
</dbReference>
<dbReference type="PIRSF" id="PIRSF015957">
    <property type="entry name" value="UCP015957"/>
    <property type="match status" value="1"/>
</dbReference>
<name>A0A9X2FFR8_9BACT</name>
<comment type="function">
    <text evidence="1">Catalyzes the formation of 4-(hydroxymethyl)-2-furancarboxaldehyde phosphate (4-HFC-P) from two molecules of glyceraldehyde-3-P (GA-3-P).</text>
</comment>